<comment type="caution">
    <text evidence="1">The sequence shown here is derived from an EMBL/GenBank/DDBJ whole genome shotgun (WGS) entry which is preliminary data.</text>
</comment>
<accession>A0ACC2G6J4</accession>
<dbReference type="Proteomes" id="UP001157502">
    <property type="component" value="Chromosome 17"/>
</dbReference>
<evidence type="ECO:0000313" key="1">
    <source>
        <dbReference type="EMBL" id="KAJ7999223.1"/>
    </source>
</evidence>
<name>A0ACC2G6J4_DALPE</name>
<proteinExistence type="predicted"/>
<protein>
    <submittedName>
        <fullName evidence="1">Uncharacterized protein</fullName>
    </submittedName>
</protein>
<organism evidence="1 2">
    <name type="scientific">Dallia pectoralis</name>
    <name type="common">Alaska blackfish</name>
    <dbReference type="NCBI Taxonomy" id="75939"/>
    <lineage>
        <taxon>Eukaryota</taxon>
        <taxon>Metazoa</taxon>
        <taxon>Chordata</taxon>
        <taxon>Craniata</taxon>
        <taxon>Vertebrata</taxon>
        <taxon>Euteleostomi</taxon>
        <taxon>Actinopterygii</taxon>
        <taxon>Neopterygii</taxon>
        <taxon>Teleostei</taxon>
        <taxon>Protacanthopterygii</taxon>
        <taxon>Esociformes</taxon>
        <taxon>Umbridae</taxon>
        <taxon>Dallia</taxon>
    </lineage>
</organism>
<keyword evidence="2" id="KW-1185">Reference proteome</keyword>
<reference evidence="1" key="1">
    <citation type="submission" date="2021-05" db="EMBL/GenBank/DDBJ databases">
        <authorList>
            <person name="Pan Q."/>
            <person name="Jouanno E."/>
            <person name="Zahm M."/>
            <person name="Klopp C."/>
            <person name="Cabau C."/>
            <person name="Louis A."/>
            <person name="Berthelot C."/>
            <person name="Parey E."/>
            <person name="Roest Crollius H."/>
            <person name="Montfort J."/>
            <person name="Robinson-Rechavi M."/>
            <person name="Bouchez O."/>
            <person name="Lampietro C."/>
            <person name="Lopez Roques C."/>
            <person name="Donnadieu C."/>
            <person name="Postlethwait J."/>
            <person name="Bobe J."/>
            <person name="Dillon D."/>
            <person name="Chandos A."/>
            <person name="von Hippel F."/>
            <person name="Guiguen Y."/>
        </authorList>
    </citation>
    <scope>NUCLEOTIDE SEQUENCE</scope>
    <source>
        <strain evidence="1">YG-Jan2019</strain>
    </source>
</reference>
<dbReference type="EMBL" id="CM055744">
    <property type="protein sequence ID" value="KAJ7999223.1"/>
    <property type="molecule type" value="Genomic_DNA"/>
</dbReference>
<gene>
    <name evidence="1" type="ORF">DPEC_G00213220</name>
</gene>
<evidence type="ECO:0000313" key="2">
    <source>
        <dbReference type="Proteomes" id="UP001157502"/>
    </source>
</evidence>
<sequence length="186" mass="20736">MESRPSIITRRVLLQHDGLSCPRLSREFVRWTSYYANVNVNVTPSSPCPHVPDITETSSGLEWFEMGLATSSGLTSISTDQGVPNSPYLAPSVILQSSPLSNFAVPSTPLQSRRIPDKLAEYSWLSSPELCHTQPSPIAQTVPVIETKIYPHDHPVRKESEELSRKGEILVEMRRTASTNVFDLFD</sequence>